<feature type="transmembrane region" description="Helical" evidence="6">
    <location>
        <begin position="424"/>
        <end position="450"/>
    </location>
</feature>
<feature type="transmembrane region" description="Helical" evidence="6">
    <location>
        <begin position="502"/>
        <end position="521"/>
    </location>
</feature>
<dbReference type="GO" id="GO:0022857">
    <property type="term" value="F:transmembrane transporter activity"/>
    <property type="evidence" value="ECO:0007669"/>
    <property type="project" value="InterPro"/>
</dbReference>
<dbReference type="Gene3D" id="1.20.1740.10">
    <property type="entry name" value="Amino acid/polyamine transporter I"/>
    <property type="match status" value="1"/>
</dbReference>
<keyword evidence="3 6" id="KW-0812">Transmembrane</keyword>
<feature type="transmembrane region" description="Helical" evidence="6">
    <location>
        <begin position="103"/>
        <end position="123"/>
    </location>
</feature>
<feature type="transmembrane region" description="Helical" evidence="6">
    <location>
        <begin position="62"/>
        <end position="83"/>
    </location>
</feature>
<accession>A0A5N5WJI9</accession>
<protein>
    <submittedName>
        <fullName evidence="7">Amino acid transporter</fullName>
    </submittedName>
</protein>
<sequence>MAQSGQLELKAIGWGRAPHVFAETDREAYPDRDISDEVKKGFTVNDQKDMQRMGKKQELRRNFRLISTIGFTTCVMGTWEILLTSNTPGLIAGGRPGLFWSLVWAYCGQTFIVLSMAEMSSMAPTAGGQYHWVSEFAPRKYQKFLSYASGWLSTISWQSIVALDAYLAGTIVQGLISLTHEDYLPTRWQGTLLVFAAAIGMSLFNIFGAKHLPLAEGIFVTCHFFAFIPVIITLLVLAPKAHAKDVFTGFTDYGAGWPSVSWTVMVGQVSCMFVVLGSDSVAHMSEEIENASVIVPKSMVWAFLLNIPFAFGLLLSYLFSMPDVDGALGSPTGFPFIYVFRQAVKNTAGAAVLVVIILVLIVMITISSLASASRQTFAFARDNGLPFSSWLAAVHPTLHIPVNSIIFTCLFSLVMSLINIGSTVAFNALLSLSTVALMATYLISTGCVIVRRVYKNPPLPPSRWSLGRFGLPVNILAMIYASWSFFWSFWPNAHDVNAENFNWASVLFVGLMGISAVLYWVHARKVYDGPVVKVEGRKFH</sequence>
<dbReference type="Pfam" id="PF13520">
    <property type="entry name" value="AA_permease_2"/>
    <property type="match status" value="1"/>
</dbReference>
<reference evidence="7 8" key="1">
    <citation type="submission" date="2019-04" db="EMBL/GenBank/DDBJ databases">
        <title>Friends and foes A comparative genomics study of 23 Aspergillus species from section Flavi.</title>
        <authorList>
            <consortium name="DOE Joint Genome Institute"/>
            <person name="Kjaerbolling I."/>
            <person name="Vesth T."/>
            <person name="Frisvad J.C."/>
            <person name="Nybo J.L."/>
            <person name="Theobald S."/>
            <person name="Kildgaard S."/>
            <person name="Isbrandt T."/>
            <person name="Kuo A."/>
            <person name="Sato A."/>
            <person name="Lyhne E.K."/>
            <person name="Kogle M.E."/>
            <person name="Wiebenga A."/>
            <person name="Kun R.S."/>
            <person name="Lubbers R.J."/>
            <person name="Makela M.R."/>
            <person name="Barry K."/>
            <person name="Chovatia M."/>
            <person name="Clum A."/>
            <person name="Daum C."/>
            <person name="Haridas S."/>
            <person name="He G."/>
            <person name="LaButti K."/>
            <person name="Lipzen A."/>
            <person name="Mondo S."/>
            <person name="Riley R."/>
            <person name="Salamov A."/>
            <person name="Simmons B.A."/>
            <person name="Magnuson J.K."/>
            <person name="Henrissat B."/>
            <person name="Mortensen U.H."/>
            <person name="Larsen T.O."/>
            <person name="Devries R.P."/>
            <person name="Grigoriev I.V."/>
            <person name="Machida M."/>
            <person name="Baker S.E."/>
            <person name="Andersen M.R."/>
        </authorList>
    </citation>
    <scope>NUCLEOTIDE SEQUENCE [LARGE SCALE GENOMIC DNA]</scope>
    <source>
        <strain evidence="7 8">CBS 151.66</strain>
    </source>
</reference>
<name>A0A5N5WJI9_9EURO</name>
<feature type="transmembrane region" description="Helical" evidence="6">
    <location>
        <begin position="188"/>
        <end position="206"/>
    </location>
</feature>
<keyword evidence="8" id="KW-1185">Reference proteome</keyword>
<dbReference type="InterPro" id="IPR002293">
    <property type="entry name" value="AA/rel_permease1"/>
</dbReference>
<evidence type="ECO:0000256" key="3">
    <source>
        <dbReference type="ARBA" id="ARBA00022692"/>
    </source>
</evidence>
<evidence type="ECO:0000256" key="2">
    <source>
        <dbReference type="ARBA" id="ARBA00022448"/>
    </source>
</evidence>
<dbReference type="EMBL" id="ML732379">
    <property type="protein sequence ID" value="KAB8068668.1"/>
    <property type="molecule type" value="Genomic_DNA"/>
</dbReference>
<feature type="transmembrane region" description="Helical" evidence="6">
    <location>
        <begin position="348"/>
        <end position="370"/>
    </location>
</feature>
<evidence type="ECO:0000313" key="8">
    <source>
        <dbReference type="Proteomes" id="UP000326565"/>
    </source>
</evidence>
<dbReference type="PANTHER" id="PTHR45649:SF4">
    <property type="entry name" value="TRANSPORTER, PUTATIVE (EUROFUNG)-RELATED"/>
    <property type="match status" value="1"/>
</dbReference>
<evidence type="ECO:0000256" key="4">
    <source>
        <dbReference type="ARBA" id="ARBA00022989"/>
    </source>
</evidence>
<organism evidence="7 8">
    <name type="scientific">Aspergillus leporis</name>
    <dbReference type="NCBI Taxonomy" id="41062"/>
    <lineage>
        <taxon>Eukaryota</taxon>
        <taxon>Fungi</taxon>
        <taxon>Dikarya</taxon>
        <taxon>Ascomycota</taxon>
        <taxon>Pezizomycotina</taxon>
        <taxon>Eurotiomycetes</taxon>
        <taxon>Eurotiomycetidae</taxon>
        <taxon>Eurotiales</taxon>
        <taxon>Aspergillaceae</taxon>
        <taxon>Aspergillus</taxon>
        <taxon>Aspergillus subgen. Circumdati</taxon>
    </lineage>
</organism>
<feature type="transmembrane region" description="Helical" evidence="6">
    <location>
        <begin position="218"/>
        <end position="239"/>
    </location>
</feature>
<evidence type="ECO:0000256" key="1">
    <source>
        <dbReference type="ARBA" id="ARBA00004141"/>
    </source>
</evidence>
<evidence type="ECO:0000256" key="6">
    <source>
        <dbReference type="SAM" id="Phobius"/>
    </source>
</evidence>
<keyword evidence="4 6" id="KW-1133">Transmembrane helix</keyword>
<dbReference type="GO" id="GO:0016020">
    <property type="term" value="C:membrane"/>
    <property type="evidence" value="ECO:0007669"/>
    <property type="project" value="UniProtKB-SubCell"/>
</dbReference>
<feature type="transmembrane region" description="Helical" evidence="6">
    <location>
        <begin position="471"/>
        <end position="490"/>
    </location>
</feature>
<keyword evidence="2" id="KW-0813">Transport</keyword>
<gene>
    <name evidence="7" type="ORF">BDV29DRAFT_184103</name>
</gene>
<comment type="subcellular location">
    <subcellularLocation>
        <location evidence="1">Membrane</location>
        <topology evidence="1">Multi-pass membrane protein</topology>
    </subcellularLocation>
</comment>
<evidence type="ECO:0000256" key="5">
    <source>
        <dbReference type="ARBA" id="ARBA00023136"/>
    </source>
</evidence>
<dbReference type="PIRSF" id="PIRSF006060">
    <property type="entry name" value="AA_transporter"/>
    <property type="match status" value="1"/>
</dbReference>
<keyword evidence="5 6" id="KW-0472">Membrane</keyword>
<feature type="transmembrane region" description="Helical" evidence="6">
    <location>
        <begin position="259"/>
        <end position="278"/>
    </location>
</feature>
<dbReference type="PANTHER" id="PTHR45649">
    <property type="entry name" value="AMINO-ACID PERMEASE BAT1"/>
    <property type="match status" value="1"/>
</dbReference>
<dbReference type="AlphaFoldDB" id="A0A5N5WJI9"/>
<feature type="transmembrane region" description="Helical" evidence="6">
    <location>
        <begin position="299"/>
        <end position="319"/>
    </location>
</feature>
<evidence type="ECO:0000313" key="7">
    <source>
        <dbReference type="EMBL" id="KAB8068668.1"/>
    </source>
</evidence>
<proteinExistence type="predicted"/>
<dbReference type="Proteomes" id="UP000326565">
    <property type="component" value="Unassembled WGS sequence"/>
</dbReference>
<dbReference type="OrthoDB" id="3257095at2759"/>
<feature type="transmembrane region" description="Helical" evidence="6">
    <location>
        <begin position="144"/>
        <end position="168"/>
    </location>
</feature>
<feature type="transmembrane region" description="Helical" evidence="6">
    <location>
        <begin position="390"/>
        <end position="418"/>
    </location>
</feature>